<dbReference type="PROSITE" id="PS50931">
    <property type="entry name" value="HTH_LYSR"/>
    <property type="match status" value="1"/>
</dbReference>
<evidence type="ECO:0000256" key="3">
    <source>
        <dbReference type="ARBA" id="ARBA00023125"/>
    </source>
</evidence>
<dbReference type="SUPFAM" id="SSF46785">
    <property type="entry name" value="Winged helix' DNA-binding domain"/>
    <property type="match status" value="1"/>
</dbReference>
<organism evidence="6 7">
    <name type="scientific">Marisediminicola antarctica</name>
    <dbReference type="NCBI Taxonomy" id="674079"/>
    <lineage>
        <taxon>Bacteria</taxon>
        <taxon>Bacillati</taxon>
        <taxon>Actinomycetota</taxon>
        <taxon>Actinomycetes</taxon>
        <taxon>Micrococcales</taxon>
        <taxon>Microbacteriaceae</taxon>
        <taxon>Marisediminicola</taxon>
    </lineage>
</organism>
<protein>
    <recommendedName>
        <fullName evidence="5">HTH lysR-type domain-containing protein</fullName>
    </recommendedName>
</protein>
<gene>
    <name evidence="6" type="ORF">BHD05_08600</name>
</gene>
<name>A0A7L5AGN0_9MICO</name>
<evidence type="ECO:0000256" key="1">
    <source>
        <dbReference type="ARBA" id="ARBA00009437"/>
    </source>
</evidence>
<evidence type="ECO:0000256" key="2">
    <source>
        <dbReference type="ARBA" id="ARBA00023015"/>
    </source>
</evidence>
<dbReference type="Pfam" id="PF00126">
    <property type="entry name" value="HTH_1"/>
    <property type="match status" value="1"/>
</dbReference>
<dbReference type="KEGG" id="mant:BHD05_08600"/>
<dbReference type="InterPro" id="IPR000847">
    <property type="entry name" value="LysR_HTH_N"/>
</dbReference>
<dbReference type="PANTHER" id="PTHR30346:SF29">
    <property type="entry name" value="LYSR SUBSTRATE-BINDING"/>
    <property type="match status" value="1"/>
</dbReference>
<dbReference type="OrthoDB" id="4131546at2"/>
<keyword evidence="7" id="KW-1185">Reference proteome</keyword>
<dbReference type="PANTHER" id="PTHR30346">
    <property type="entry name" value="TRANSCRIPTIONAL DUAL REGULATOR HCAR-RELATED"/>
    <property type="match status" value="1"/>
</dbReference>
<dbReference type="GO" id="GO:0003700">
    <property type="term" value="F:DNA-binding transcription factor activity"/>
    <property type="evidence" value="ECO:0007669"/>
    <property type="project" value="InterPro"/>
</dbReference>
<dbReference type="Gene3D" id="3.40.190.10">
    <property type="entry name" value="Periplasmic binding protein-like II"/>
    <property type="match status" value="2"/>
</dbReference>
<comment type="similarity">
    <text evidence="1">Belongs to the LysR transcriptional regulatory family.</text>
</comment>
<dbReference type="AlphaFoldDB" id="A0A7L5AGN0"/>
<dbReference type="GO" id="GO:0003677">
    <property type="term" value="F:DNA binding"/>
    <property type="evidence" value="ECO:0007669"/>
    <property type="project" value="UniProtKB-KW"/>
</dbReference>
<dbReference type="Gene3D" id="1.10.10.10">
    <property type="entry name" value="Winged helix-like DNA-binding domain superfamily/Winged helix DNA-binding domain"/>
    <property type="match status" value="1"/>
</dbReference>
<keyword evidence="4" id="KW-0804">Transcription</keyword>
<keyword evidence="2" id="KW-0805">Transcription regulation</keyword>
<dbReference type="EMBL" id="CP017146">
    <property type="protein sequence ID" value="QHO69690.1"/>
    <property type="molecule type" value="Genomic_DNA"/>
</dbReference>
<keyword evidence="3" id="KW-0238">DNA-binding</keyword>
<reference evidence="6 7" key="1">
    <citation type="submission" date="2016-09" db="EMBL/GenBank/DDBJ databases">
        <title>Complete genome sequence of microbes from the polar regions.</title>
        <authorList>
            <person name="Liao L."/>
            <person name="Chen B."/>
        </authorList>
    </citation>
    <scope>NUCLEOTIDE SEQUENCE [LARGE SCALE GENOMIC DNA]</scope>
    <source>
        <strain evidence="6 7">ZS314</strain>
    </source>
</reference>
<evidence type="ECO:0000313" key="6">
    <source>
        <dbReference type="EMBL" id="QHO69690.1"/>
    </source>
</evidence>
<dbReference type="Pfam" id="PF03466">
    <property type="entry name" value="LysR_substrate"/>
    <property type="match status" value="1"/>
</dbReference>
<dbReference type="Proteomes" id="UP000464507">
    <property type="component" value="Chromosome"/>
</dbReference>
<dbReference type="RefSeq" id="WP_161886071.1">
    <property type="nucleotide sequence ID" value="NZ_CP017146.1"/>
</dbReference>
<sequence>MDLYQLRIVRELSELGSLSAVAARLSVTTSAVSQQLRGLQDEMGEQLVVKSGRNLVLNEAGRALAAAAVQVLASMSDAEQSVQRHFSDGRGEVTVAALHSAALAIFPKLLGRMDAESGPRVICSDTDVTVDTFARLVADVDLVIAHRLPWGNPWPASIAVTPLVFEPLDVAMQSGHRLAGATEVQPADLVNEEWISVQESFPLASALHALGAAAGATLRVRHRLNEFPIVVSLVAAGQGVALLPRYMGNPDAHPGVVLTPLAGIEIGRQIDILSRPEVLRKESAIAVIAAIRDVLSVPASERVPGTGQVGY</sequence>
<dbReference type="GO" id="GO:0032993">
    <property type="term" value="C:protein-DNA complex"/>
    <property type="evidence" value="ECO:0007669"/>
    <property type="project" value="TreeGrafter"/>
</dbReference>
<dbReference type="InterPro" id="IPR036388">
    <property type="entry name" value="WH-like_DNA-bd_sf"/>
</dbReference>
<dbReference type="InterPro" id="IPR005119">
    <property type="entry name" value="LysR_subst-bd"/>
</dbReference>
<feature type="domain" description="HTH lysR-type" evidence="5">
    <location>
        <begin position="1"/>
        <end position="58"/>
    </location>
</feature>
<proteinExistence type="inferred from homology"/>
<evidence type="ECO:0000256" key="4">
    <source>
        <dbReference type="ARBA" id="ARBA00023163"/>
    </source>
</evidence>
<accession>A0A7L5AGN0</accession>
<evidence type="ECO:0000259" key="5">
    <source>
        <dbReference type="PROSITE" id="PS50931"/>
    </source>
</evidence>
<dbReference type="InterPro" id="IPR036390">
    <property type="entry name" value="WH_DNA-bd_sf"/>
</dbReference>
<dbReference type="SUPFAM" id="SSF53850">
    <property type="entry name" value="Periplasmic binding protein-like II"/>
    <property type="match status" value="1"/>
</dbReference>
<evidence type="ECO:0000313" key="7">
    <source>
        <dbReference type="Proteomes" id="UP000464507"/>
    </source>
</evidence>